<dbReference type="KEGG" id="rry:C1O28_10980"/>
<dbReference type="EMBL" id="PSVT01000039">
    <property type="protein sequence ID" value="PPH74077.1"/>
    <property type="molecule type" value="Genomic_DNA"/>
</dbReference>
<dbReference type="RefSeq" id="WP_097165209.1">
    <property type="nucleotide sequence ID" value="NZ_CP028129.1"/>
</dbReference>
<protein>
    <submittedName>
        <fullName evidence="1">Uncharacterized protein</fullName>
    </submittedName>
</protein>
<evidence type="ECO:0000313" key="3">
    <source>
        <dbReference type="Proteomes" id="UP000237881"/>
    </source>
</evidence>
<proteinExistence type="predicted"/>
<keyword evidence="4" id="KW-1185">Reference proteome</keyword>
<dbReference type="Proteomes" id="UP000239698">
    <property type="component" value="Unassembled WGS sequence"/>
</dbReference>
<evidence type="ECO:0000313" key="4">
    <source>
        <dbReference type="Proteomes" id="UP000239698"/>
    </source>
</evidence>
<evidence type="ECO:0000313" key="1">
    <source>
        <dbReference type="EMBL" id="PPF11020.1"/>
    </source>
</evidence>
<organism evidence="1 3">
    <name type="scientific">Rathayibacter rathayi</name>
    <name type="common">Corynebacterium rathayi</name>
    <dbReference type="NCBI Taxonomy" id="33887"/>
    <lineage>
        <taxon>Bacteria</taxon>
        <taxon>Bacillati</taxon>
        <taxon>Actinomycetota</taxon>
        <taxon>Actinomycetes</taxon>
        <taxon>Micrococcales</taxon>
        <taxon>Microbacteriaceae</taxon>
        <taxon>Rathayibacter</taxon>
    </lineage>
</organism>
<name>A0ABD6W643_RATRA</name>
<sequence>MSLTNDTGAELDWSCSRSDLYVAPGETARVRIPEHISEQFGCMPQPASLRRDLCPSVPAMTAGASLTATVFAERYRCRG</sequence>
<gene>
    <name evidence="1" type="ORF">C5C04_12660</name>
    <name evidence="2" type="ORF">C5C40_13455</name>
</gene>
<comment type="caution">
    <text evidence="1">The sequence shown here is derived from an EMBL/GenBank/DDBJ whole genome shotgun (WGS) entry which is preliminary data.</text>
</comment>
<accession>A0ABD6W643</accession>
<dbReference type="AlphaFoldDB" id="A0ABD6W643"/>
<evidence type="ECO:0000313" key="2">
    <source>
        <dbReference type="EMBL" id="PPH74077.1"/>
    </source>
</evidence>
<reference evidence="3 4" key="1">
    <citation type="submission" date="2018-02" db="EMBL/GenBank/DDBJ databases">
        <title>Bacteriophage NCPPB3778 and a type I-E CRISPR drive the evolution of the US Biological Select Agent, Rathayibacter toxicus.</title>
        <authorList>
            <person name="Davis E.W.II."/>
            <person name="Tabima J.F."/>
            <person name="Weisberg A.J."/>
            <person name="Lopes L.D."/>
            <person name="Wiseman M.S."/>
            <person name="Wiseman M.S."/>
            <person name="Pupko T."/>
            <person name="Belcher M.S."/>
            <person name="Sechler A.J."/>
            <person name="Tancos M.A."/>
            <person name="Schroeder B.K."/>
            <person name="Murray T.D."/>
            <person name="Luster D.G."/>
            <person name="Schneider W.L."/>
            <person name="Rogers E."/>
            <person name="Andreote F.D."/>
            <person name="Grunwald N.J."/>
            <person name="Putnam M.L."/>
            <person name="Chang J.H."/>
        </authorList>
    </citation>
    <scope>NUCLEOTIDE SEQUENCE [LARGE SCALE GENOMIC DNA]</scope>
    <source>
        <strain evidence="2 4">AY1D6</strain>
        <strain evidence="1 3">AY1I9</strain>
    </source>
</reference>
<dbReference type="EMBL" id="PSUL01000037">
    <property type="protein sequence ID" value="PPF11020.1"/>
    <property type="molecule type" value="Genomic_DNA"/>
</dbReference>
<dbReference type="GeneID" id="49820996"/>
<dbReference type="Proteomes" id="UP000237881">
    <property type="component" value="Unassembled WGS sequence"/>
</dbReference>